<comment type="subcellular location">
    <subcellularLocation>
        <location evidence="1">Membrane</location>
        <topology evidence="1">Multi-pass membrane protein</topology>
    </subcellularLocation>
</comment>
<evidence type="ECO:0000256" key="4">
    <source>
        <dbReference type="ARBA" id="ARBA00022989"/>
    </source>
</evidence>
<reference evidence="9" key="1">
    <citation type="submission" date="2016-02" db="EMBL/GenBank/DDBJ databases">
        <title>Draft genome sequence of Microdochium bolleyi, a fungal endophyte of beachgrass.</title>
        <authorList>
            <consortium name="DOE Joint Genome Institute"/>
            <person name="David A.S."/>
            <person name="May G."/>
            <person name="Haridas S."/>
            <person name="Lim J."/>
            <person name="Wang M."/>
            <person name="Labutti K."/>
            <person name="Lipzen A."/>
            <person name="Barry K."/>
            <person name="Grigoriev I.V."/>
        </authorList>
    </citation>
    <scope>NUCLEOTIDE SEQUENCE [LARGE SCALE GENOMIC DNA]</scope>
    <source>
        <strain evidence="9">J235TASD1</strain>
    </source>
</reference>
<dbReference type="PRINTS" id="PR00783">
    <property type="entry name" value="MINTRINSICP"/>
</dbReference>
<dbReference type="Proteomes" id="UP000070501">
    <property type="component" value="Unassembled WGS sequence"/>
</dbReference>
<dbReference type="PANTHER" id="PTHR19139:SF199">
    <property type="entry name" value="MIP17260P"/>
    <property type="match status" value="1"/>
</dbReference>
<evidence type="ECO:0000256" key="6">
    <source>
        <dbReference type="RuleBase" id="RU000477"/>
    </source>
</evidence>
<evidence type="ECO:0000256" key="5">
    <source>
        <dbReference type="ARBA" id="ARBA00023136"/>
    </source>
</evidence>
<keyword evidence="6" id="KW-0813">Transport</keyword>
<name>A0A136IPX0_9PEZI</name>
<dbReference type="Pfam" id="PF00230">
    <property type="entry name" value="MIP"/>
    <property type="match status" value="1"/>
</dbReference>
<dbReference type="InterPro" id="IPR023271">
    <property type="entry name" value="Aquaporin-like"/>
</dbReference>
<keyword evidence="9" id="KW-1185">Reference proteome</keyword>
<evidence type="ECO:0000313" key="9">
    <source>
        <dbReference type="Proteomes" id="UP000070501"/>
    </source>
</evidence>
<organism evidence="8 9">
    <name type="scientific">Microdochium bolleyi</name>
    <dbReference type="NCBI Taxonomy" id="196109"/>
    <lineage>
        <taxon>Eukaryota</taxon>
        <taxon>Fungi</taxon>
        <taxon>Dikarya</taxon>
        <taxon>Ascomycota</taxon>
        <taxon>Pezizomycotina</taxon>
        <taxon>Sordariomycetes</taxon>
        <taxon>Xylariomycetidae</taxon>
        <taxon>Xylariales</taxon>
        <taxon>Microdochiaceae</taxon>
        <taxon>Microdochium</taxon>
    </lineage>
</organism>
<dbReference type="SUPFAM" id="SSF81338">
    <property type="entry name" value="Aquaporin-like"/>
    <property type="match status" value="1"/>
</dbReference>
<comment type="similarity">
    <text evidence="2 6">Belongs to the MIP/aquaporin (TC 1.A.8) family.</text>
</comment>
<feature type="non-terminal residue" evidence="8">
    <location>
        <position position="1"/>
    </location>
</feature>
<evidence type="ECO:0000256" key="7">
    <source>
        <dbReference type="SAM" id="Phobius"/>
    </source>
</evidence>
<keyword evidence="3 6" id="KW-0812">Transmembrane</keyword>
<feature type="transmembrane region" description="Helical" evidence="7">
    <location>
        <begin position="103"/>
        <end position="124"/>
    </location>
</feature>
<dbReference type="InterPro" id="IPR034294">
    <property type="entry name" value="Aquaporin_transptr"/>
</dbReference>
<dbReference type="InParanoid" id="A0A136IPX0"/>
<protein>
    <submittedName>
        <fullName evidence="8">Aquaporin-like protein</fullName>
    </submittedName>
</protein>
<feature type="transmembrane region" description="Helical" evidence="7">
    <location>
        <begin position="78"/>
        <end position="96"/>
    </location>
</feature>
<dbReference type="PANTHER" id="PTHR19139">
    <property type="entry name" value="AQUAPORIN TRANSPORTER"/>
    <property type="match status" value="1"/>
</dbReference>
<feature type="non-terminal residue" evidence="8">
    <location>
        <position position="247"/>
    </location>
</feature>
<evidence type="ECO:0000313" key="8">
    <source>
        <dbReference type="EMBL" id="KXJ86971.1"/>
    </source>
</evidence>
<gene>
    <name evidence="8" type="ORF">Micbo1qcDRAFT_96641</name>
</gene>
<dbReference type="GO" id="GO:0005886">
    <property type="term" value="C:plasma membrane"/>
    <property type="evidence" value="ECO:0007669"/>
    <property type="project" value="TreeGrafter"/>
</dbReference>
<evidence type="ECO:0000256" key="1">
    <source>
        <dbReference type="ARBA" id="ARBA00004141"/>
    </source>
</evidence>
<dbReference type="STRING" id="196109.A0A136IPX0"/>
<feature type="transmembrane region" description="Helical" evidence="7">
    <location>
        <begin position="211"/>
        <end position="231"/>
    </location>
</feature>
<dbReference type="InterPro" id="IPR000425">
    <property type="entry name" value="MIP"/>
</dbReference>
<dbReference type="OrthoDB" id="3222at2759"/>
<sequence length="247" mass="26256">IKNEIIAAVAEFCGTFLFLFFAFGIATQAGQQQLSQNSDGGTQAAGRLDTSQLLYSSLGFGFSLAVNAWVFFRVSGGLFNPAVTLGLFLCGALTWYRSAILFVVQFVAAIAAAGIAQLVIPGGINARTRLGENTSLAQGFFIEMFCTSLLMFAIYMLAGEKHKATFIAPVGIGLALFLAEMFATGLTGGSLNPARTLGPDVIAATFESSTWVYYTAPFVGTLLSAGVYWALKKSHYETANQGQDDDD</sequence>
<dbReference type="Gene3D" id="1.20.1080.10">
    <property type="entry name" value="Glycerol uptake facilitator protein"/>
    <property type="match status" value="1"/>
</dbReference>
<evidence type="ECO:0000256" key="2">
    <source>
        <dbReference type="ARBA" id="ARBA00006175"/>
    </source>
</evidence>
<keyword evidence="5 7" id="KW-0472">Membrane</keyword>
<proteinExistence type="inferred from homology"/>
<accession>A0A136IPX0</accession>
<feature type="transmembrane region" description="Helical" evidence="7">
    <location>
        <begin position="136"/>
        <end position="158"/>
    </location>
</feature>
<keyword evidence="4 7" id="KW-1133">Transmembrane helix</keyword>
<evidence type="ECO:0000256" key="3">
    <source>
        <dbReference type="ARBA" id="ARBA00022692"/>
    </source>
</evidence>
<dbReference type="FunCoup" id="A0A136IPX0">
    <property type="interactions" value="248"/>
</dbReference>
<dbReference type="AlphaFoldDB" id="A0A136IPX0"/>
<dbReference type="GO" id="GO:0015250">
    <property type="term" value="F:water channel activity"/>
    <property type="evidence" value="ECO:0007669"/>
    <property type="project" value="TreeGrafter"/>
</dbReference>
<dbReference type="EMBL" id="KQ964265">
    <property type="protein sequence ID" value="KXJ86971.1"/>
    <property type="molecule type" value="Genomic_DNA"/>
</dbReference>
<feature type="transmembrane region" description="Helical" evidence="7">
    <location>
        <begin position="170"/>
        <end position="191"/>
    </location>
</feature>
<feature type="transmembrane region" description="Helical" evidence="7">
    <location>
        <begin position="6"/>
        <end position="26"/>
    </location>
</feature>